<keyword evidence="2" id="KW-0472">Membrane</keyword>
<keyword evidence="2" id="KW-1133">Transmembrane helix</keyword>
<proteinExistence type="predicted"/>
<feature type="transmembrane region" description="Helical" evidence="2">
    <location>
        <begin position="84"/>
        <end position="107"/>
    </location>
</feature>
<reference evidence="3 4" key="1">
    <citation type="submission" date="2021-03" db="EMBL/GenBank/DDBJ databases">
        <title>Sequencing the genomes of 1000 actinobacteria strains.</title>
        <authorList>
            <person name="Klenk H.-P."/>
        </authorList>
    </citation>
    <scope>NUCLEOTIDE SEQUENCE [LARGE SCALE GENOMIC DNA]</scope>
    <source>
        <strain evidence="3 4">DSM 46670</strain>
    </source>
</reference>
<feature type="region of interest" description="Disordered" evidence="1">
    <location>
        <begin position="130"/>
        <end position="173"/>
    </location>
</feature>
<feature type="compositionally biased region" description="Low complexity" evidence="1">
    <location>
        <begin position="31"/>
        <end position="48"/>
    </location>
</feature>
<protein>
    <submittedName>
        <fullName evidence="3">Uncharacterized protein</fullName>
    </submittedName>
</protein>
<evidence type="ECO:0000313" key="3">
    <source>
        <dbReference type="EMBL" id="MBP2322570.1"/>
    </source>
</evidence>
<feature type="region of interest" description="Disordered" evidence="1">
    <location>
        <begin position="1"/>
        <end position="52"/>
    </location>
</feature>
<organism evidence="3 4">
    <name type="scientific">Kibdelosporangium banguiense</name>
    <dbReference type="NCBI Taxonomy" id="1365924"/>
    <lineage>
        <taxon>Bacteria</taxon>
        <taxon>Bacillati</taxon>
        <taxon>Actinomycetota</taxon>
        <taxon>Actinomycetes</taxon>
        <taxon>Pseudonocardiales</taxon>
        <taxon>Pseudonocardiaceae</taxon>
        <taxon>Kibdelosporangium</taxon>
    </lineage>
</organism>
<evidence type="ECO:0000256" key="2">
    <source>
        <dbReference type="SAM" id="Phobius"/>
    </source>
</evidence>
<keyword evidence="2" id="KW-0812">Transmembrane</keyword>
<accession>A0ABS4TDS6</accession>
<keyword evidence="4" id="KW-1185">Reference proteome</keyword>
<name>A0ABS4TDS6_9PSEU</name>
<comment type="caution">
    <text evidence="3">The sequence shown here is derived from an EMBL/GenBank/DDBJ whole genome shotgun (WGS) entry which is preliminary data.</text>
</comment>
<evidence type="ECO:0000256" key="1">
    <source>
        <dbReference type="SAM" id="MobiDB-lite"/>
    </source>
</evidence>
<gene>
    <name evidence="3" type="ORF">JOF56_002955</name>
</gene>
<sequence>MTGSEKGHKSMTSGEHNETGRHRHHSGTWTPEVLHPHAPAHAAPEPAVRIPPPTLLETTVPGLRKFDLGTIPATVTPPSTWRRAAWFAVGASLLVVFGLMFATASLVGRPKNTDTIDALPGYPSLPVFLDSPTPPAVTAPPKPAATTRSPERSTVAPTPARRSPNSSGRQVTMAPLVPPVPSTSIEQPPPFVPPVRQTTPKRAFATNDPKEIGDRTETFYAQVTKNPGAAYQMTTGEMQSQGEQAFRQRYSGIQSVEVRRINIDPNQGTTVSEVKITKTDGSTFVERRRLKFTSGSNPKISSEVTH</sequence>
<dbReference type="EMBL" id="JAGINW010000001">
    <property type="protein sequence ID" value="MBP2322570.1"/>
    <property type="molecule type" value="Genomic_DNA"/>
</dbReference>
<dbReference type="Proteomes" id="UP001519332">
    <property type="component" value="Unassembled WGS sequence"/>
</dbReference>
<evidence type="ECO:0000313" key="4">
    <source>
        <dbReference type="Proteomes" id="UP001519332"/>
    </source>
</evidence>
<feature type="compositionally biased region" description="Pro residues" evidence="1">
    <location>
        <begin position="132"/>
        <end position="143"/>
    </location>
</feature>
<dbReference type="RefSeq" id="WP_209638100.1">
    <property type="nucleotide sequence ID" value="NZ_JAGINW010000001.1"/>
</dbReference>